<evidence type="ECO:0000313" key="1">
    <source>
        <dbReference type="EMBL" id="KAJ4340903.1"/>
    </source>
</evidence>
<keyword evidence="2" id="KW-1185">Reference proteome</keyword>
<comment type="caution">
    <text evidence="1">The sequence shown here is derived from an EMBL/GenBank/DDBJ whole genome shotgun (WGS) entry which is preliminary data.</text>
</comment>
<name>A0A9W8X5P6_9PLEO</name>
<proteinExistence type="predicted"/>
<accession>A0A9W8X5P6</accession>
<dbReference type="Proteomes" id="UP001140562">
    <property type="component" value="Unassembled WGS sequence"/>
</dbReference>
<dbReference type="EMBL" id="JAPEUV010000014">
    <property type="protein sequence ID" value="KAJ4340903.1"/>
    <property type="molecule type" value="Genomic_DNA"/>
</dbReference>
<evidence type="ECO:0000313" key="2">
    <source>
        <dbReference type="Proteomes" id="UP001140562"/>
    </source>
</evidence>
<dbReference type="AlphaFoldDB" id="A0A9W8X5P6"/>
<gene>
    <name evidence="1" type="ORF">N0V87_002257</name>
</gene>
<organism evidence="1 2">
    <name type="scientific">Didymella glomerata</name>
    <dbReference type="NCBI Taxonomy" id="749621"/>
    <lineage>
        <taxon>Eukaryota</taxon>
        <taxon>Fungi</taxon>
        <taxon>Dikarya</taxon>
        <taxon>Ascomycota</taxon>
        <taxon>Pezizomycotina</taxon>
        <taxon>Dothideomycetes</taxon>
        <taxon>Pleosporomycetidae</taxon>
        <taxon>Pleosporales</taxon>
        <taxon>Pleosporineae</taxon>
        <taxon>Didymellaceae</taxon>
        <taxon>Didymella</taxon>
    </lineage>
</organism>
<dbReference type="OrthoDB" id="3694092at2759"/>
<sequence>MDPIPKTGFYDFWTASMNFSNELPQIISKVGLKDMPQDRFLWCIVLLHRRIALGLTVLDEQLGPWIWQFGLHVKSIGSPWKPRPFKFDPKKLNDYKGLSITYRLLTAWITNWNFTGGIRLYAQLWDDAIAALIDYNRNQNNEKWEKFREKMHKAKTPFW</sequence>
<protein>
    <submittedName>
        <fullName evidence="1">Uncharacterized protein</fullName>
    </submittedName>
</protein>
<reference evidence="1" key="1">
    <citation type="submission" date="2022-10" db="EMBL/GenBank/DDBJ databases">
        <title>Tapping the CABI collections for fungal endophytes: first genome assemblies for Collariella, Neodidymelliopsis, Ascochyta clinopodiicola, Didymella pomorum, Didymosphaeria variabile, Neocosmospora piperis and Neocucurbitaria cava.</title>
        <authorList>
            <person name="Hill R."/>
        </authorList>
    </citation>
    <scope>NUCLEOTIDE SEQUENCE</scope>
    <source>
        <strain evidence="1">IMI 360193</strain>
    </source>
</reference>